<gene>
    <name evidence="2" type="ORF">SAMN02745216_03470</name>
</gene>
<keyword evidence="1" id="KW-0472">Membrane</keyword>
<dbReference type="Proteomes" id="UP000183994">
    <property type="component" value="Unassembled WGS sequence"/>
</dbReference>
<evidence type="ECO:0000313" key="2">
    <source>
        <dbReference type="EMBL" id="SHK44406.1"/>
    </source>
</evidence>
<keyword evidence="1" id="KW-0812">Transmembrane</keyword>
<sequence length="157" mass="18108">MTTFVFGNSSDLMKDFFLVVLSGFFVGAAIYAALAYPGLRKRELKNTESYKGLGLFLWGVILLVFIIGSYWSCSHRFTGLQAWESEIVLEYPWPSRKVHVPCNNLNYMELLSHPKQATRQILVYTQDRVQHKSRKLHRSKFEPLYAQVENAVCKTPL</sequence>
<evidence type="ECO:0000256" key="1">
    <source>
        <dbReference type="SAM" id="Phobius"/>
    </source>
</evidence>
<dbReference type="STRING" id="1121393.SAMN02745216_03470"/>
<dbReference type="RefSeq" id="WP_073477514.1">
    <property type="nucleotide sequence ID" value="NZ_FQZU01000024.1"/>
</dbReference>
<feature type="transmembrane region" description="Helical" evidence="1">
    <location>
        <begin position="16"/>
        <end position="38"/>
    </location>
</feature>
<protein>
    <submittedName>
        <fullName evidence="2">Uncharacterized protein</fullName>
    </submittedName>
</protein>
<dbReference type="EMBL" id="FQZU01000024">
    <property type="protein sequence ID" value="SHK44406.1"/>
    <property type="molecule type" value="Genomic_DNA"/>
</dbReference>
<dbReference type="AlphaFoldDB" id="A0A1M6SIG2"/>
<reference evidence="3" key="1">
    <citation type="submission" date="2016-11" db="EMBL/GenBank/DDBJ databases">
        <authorList>
            <person name="Varghese N."/>
            <person name="Submissions S."/>
        </authorList>
    </citation>
    <scope>NUCLEOTIDE SEQUENCE [LARGE SCALE GENOMIC DNA]</scope>
    <source>
        <strain evidence="3">DSM 16219</strain>
    </source>
</reference>
<proteinExistence type="predicted"/>
<feature type="transmembrane region" description="Helical" evidence="1">
    <location>
        <begin position="50"/>
        <end position="71"/>
    </location>
</feature>
<organism evidence="2 3">
    <name type="scientific">Desulfatibacillum alkenivorans DSM 16219</name>
    <dbReference type="NCBI Taxonomy" id="1121393"/>
    <lineage>
        <taxon>Bacteria</taxon>
        <taxon>Pseudomonadati</taxon>
        <taxon>Thermodesulfobacteriota</taxon>
        <taxon>Desulfobacteria</taxon>
        <taxon>Desulfobacterales</taxon>
        <taxon>Desulfatibacillaceae</taxon>
        <taxon>Desulfatibacillum</taxon>
    </lineage>
</organism>
<keyword evidence="3" id="KW-1185">Reference proteome</keyword>
<name>A0A1M6SIG2_9BACT</name>
<evidence type="ECO:0000313" key="3">
    <source>
        <dbReference type="Proteomes" id="UP000183994"/>
    </source>
</evidence>
<dbReference type="OrthoDB" id="9882744at2"/>
<accession>A0A1M6SIG2</accession>
<keyword evidence="1" id="KW-1133">Transmembrane helix</keyword>